<dbReference type="EMBL" id="AP018448">
    <property type="protein sequence ID" value="BBC29183.1"/>
    <property type="molecule type" value="Genomic_DNA"/>
</dbReference>
<name>A0ABN5V7C1_9ACTN</name>
<evidence type="ECO:0000313" key="3">
    <source>
        <dbReference type="Proteomes" id="UP001321542"/>
    </source>
</evidence>
<gene>
    <name evidence="2" type="ORF">SGFS_004740</name>
</gene>
<reference evidence="2 3" key="1">
    <citation type="journal article" date="2010" name="ChemBioChem">
        <title>Cloning and characterization of the biosynthetic gene cluster of 16-membered macrolide antibiotic FD-891: involvement of a dual functional cytochrome P450 monooxygenase catalyzing epoxidation and hydroxylation.</title>
        <authorList>
            <person name="Kudo F."/>
            <person name="Motegi A."/>
            <person name="Mizoue K."/>
            <person name="Eguchi T."/>
        </authorList>
    </citation>
    <scope>NUCLEOTIDE SEQUENCE [LARGE SCALE GENOMIC DNA]</scope>
    <source>
        <strain evidence="2 3">A-8890</strain>
    </source>
</reference>
<proteinExistence type="predicted"/>
<feature type="region of interest" description="Disordered" evidence="1">
    <location>
        <begin position="1"/>
        <end position="38"/>
    </location>
</feature>
<feature type="compositionally biased region" description="Polar residues" evidence="1">
    <location>
        <begin position="1"/>
        <end position="10"/>
    </location>
</feature>
<evidence type="ECO:0000313" key="2">
    <source>
        <dbReference type="EMBL" id="BBC29183.1"/>
    </source>
</evidence>
<keyword evidence="3" id="KW-1185">Reference proteome</keyword>
<protein>
    <submittedName>
        <fullName evidence="2">Uncharacterized protein</fullName>
    </submittedName>
</protein>
<accession>A0ABN5V7C1</accession>
<sequence>MVGISTTTTAHPEEAQPHVPPNGGRGPRPRPVYPEPAQTVKNLVIAAGRKAARRCSGGKAPAPTAAAAG</sequence>
<evidence type="ECO:0000256" key="1">
    <source>
        <dbReference type="SAM" id="MobiDB-lite"/>
    </source>
</evidence>
<dbReference type="Proteomes" id="UP001321542">
    <property type="component" value="Chromosome"/>
</dbReference>
<organism evidence="2 3">
    <name type="scientific">Streptomyces graminofaciens</name>
    <dbReference type="NCBI Taxonomy" id="68212"/>
    <lineage>
        <taxon>Bacteria</taxon>
        <taxon>Bacillati</taxon>
        <taxon>Actinomycetota</taxon>
        <taxon>Actinomycetes</taxon>
        <taxon>Kitasatosporales</taxon>
        <taxon>Streptomycetaceae</taxon>
        <taxon>Streptomyces</taxon>
    </lineage>
</organism>
<reference evidence="2 3" key="2">
    <citation type="journal article" date="2023" name="ChemBioChem">
        <title>Acyltransferase Domain Exchange between Two Independent Type I Polyketide Synthases in the Same Producer Strain of Macrolide Antibiotics.</title>
        <authorList>
            <person name="Kudo F."/>
            <person name="Kishikawa K."/>
            <person name="Tsuboi K."/>
            <person name="Kido T."/>
            <person name="Usui T."/>
            <person name="Hashimoto J."/>
            <person name="Shin-Ya K."/>
            <person name="Miyanaga A."/>
            <person name="Eguchi T."/>
        </authorList>
    </citation>
    <scope>NUCLEOTIDE SEQUENCE [LARGE SCALE GENOMIC DNA]</scope>
    <source>
        <strain evidence="2 3">A-8890</strain>
    </source>
</reference>